<protein>
    <submittedName>
        <fullName evidence="1">Uncharacterized protein</fullName>
    </submittedName>
</protein>
<name>A0A8S5MKZ5_9CAUD</name>
<evidence type="ECO:0000313" key="1">
    <source>
        <dbReference type="EMBL" id="DAD82898.1"/>
    </source>
</evidence>
<sequence>MNYPDEWKNYRTEPVIPHYDEIVKRPSFIVEMLDIMSDTMKDGIEYKPAYEKLKFKYDDLVSRFNKAVQIIKENNLVEDFEERCRNK</sequence>
<organism evidence="1">
    <name type="scientific">Siphoviridae sp. ctXZx16</name>
    <dbReference type="NCBI Taxonomy" id="2826371"/>
    <lineage>
        <taxon>Viruses</taxon>
        <taxon>Duplodnaviria</taxon>
        <taxon>Heunggongvirae</taxon>
        <taxon>Uroviricota</taxon>
        <taxon>Caudoviricetes</taxon>
    </lineage>
</organism>
<accession>A0A8S5MKZ5</accession>
<proteinExistence type="predicted"/>
<reference evidence="1" key="1">
    <citation type="journal article" date="2021" name="Proc. Natl. Acad. Sci. U.S.A.">
        <title>A Catalog of Tens of Thousands of Viruses from Human Metagenomes Reveals Hidden Associations with Chronic Diseases.</title>
        <authorList>
            <person name="Tisza M.J."/>
            <person name="Buck C.B."/>
        </authorList>
    </citation>
    <scope>NUCLEOTIDE SEQUENCE</scope>
    <source>
        <strain evidence="1">CtXZx16</strain>
    </source>
</reference>
<dbReference type="EMBL" id="BK014925">
    <property type="protein sequence ID" value="DAD82898.1"/>
    <property type="molecule type" value="Genomic_DNA"/>
</dbReference>